<reference evidence="3" key="1">
    <citation type="journal article" date="2019" name="Int. J. Syst. Evol. Microbiol.">
        <title>The Global Catalogue of Microorganisms (GCM) 10K type strain sequencing project: providing services to taxonomists for standard genome sequencing and annotation.</title>
        <authorList>
            <consortium name="The Broad Institute Genomics Platform"/>
            <consortium name="The Broad Institute Genome Sequencing Center for Infectious Disease"/>
            <person name="Wu L."/>
            <person name="Ma J."/>
        </authorList>
    </citation>
    <scope>NUCLEOTIDE SEQUENCE [LARGE SCALE GENOMIC DNA]</scope>
    <source>
        <strain evidence="3">KCTC 22209</strain>
    </source>
</reference>
<sequence length="1094" mass="126660">MPNAKVEFDRVNSYLIKWITEISINNAQIYFDINRVSEGTSAYLLNLLFDYHLIDLNDEKQNMPGIDLGDKEISKFAFQITSRTDLKKIKNALETFVSKEYIKSYPNGLKFLILSNQKLPHFSESLKLKYQGFFDPKNDILKVNDLMVQVKNLYYKDYKKFAAVRDFLEKEFSSEVNKGSNSLMTFYNIEHKIQFFKQVYSANQRLYTEKFIPIEYISKNQSYFSNQITDEKWDNDGLIILGPSGCGKSALAKLISIELIETVFPIFLQAKYYDDGIQSMFTKEVCAYNFDSVAEFLKIAKDLNQRILLILDGLNECSNKLQSKLIIELSKISKDQNFLVIITTQVQSNILEELGYKEISIQKPSQEICEAIVVSYGRGIYDIDLNSVLSAISTGLEAKMIGEIGFKQGFPKSRHNLFSSFIKLKLKQVCIESFQLMSLIAGTMSERITFSLPTRVVENILLENSITSQILDECFKSGILEERNRKLSFGHEMFFNFFVAESVIRFSNNSKDIITAINEPKNNDKKILIIGAMDDESQIIELLKFIEDQNIFDQLVNGDGGDFCQLWVQNQIIEILPKLSQELERSEFCFSEELEIFEIKSDSLNDWTKKELALIMAIQGQLLNGFCLEKLLDIISRMDDICFTAVNKFWNLGEENRISVRSSVFHSAYIDSWGKQTVLTQLFSNIHSGFFNNNKRLKISKQELIKLIENKKLKFGQIYLLLLLFRWNSLLNTLYSYALNSLQTWRHVPYYLISEFLTQIRYLFNNDQEKRNLVEAIKKMHSETKNIWLSTNIFDALSSLGELEDDSNEYLSVVIDEIDNILLYQNDEGACEKAAVIYFCQFDHPYSAAYIDTIQELSPNKKVKFYEMALQASHNALFTISLILDAHKVIGSKSLQYITKWTKSPFETVSFPQDSLALYLLAFLILGKSDYPLPEINISNLEEKNKSIRLLAEICYFHSLSDIKYEEKGQKIEDLSSQFFNLDNRFLLDTVWQFKFICQQKSFYIDFDFQAVYNIDNIYKAEIVFASRKALHDLNWQGGIFFFKKDKIELNQNAILILGILGSILDIELLRNFTSDQNYGKYAVEAIKKISERT</sequence>
<dbReference type="EMBL" id="JBHUPE010000004">
    <property type="protein sequence ID" value="MFD2904657.1"/>
    <property type="molecule type" value="Genomic_DNA"/>
</dbReference>
<dbReference type="SUPFAM" id="SSF52540">
    <property type="entry name" value="P-loop containing nucleoside triphosphate hydrolases"/>
    <property type="match status" value="1"/>
</dbReference>
<comment type="caution">
    <text evidence="2">The sequence shown here is derived from an EMBL/GenBank/DDBJ whole genome shotgun (WGS) entry which is preliminary data.</text>
</comment>
<evidence type="ECO:0000313" key="3">
    <source>
        <dbReference type="Proteomes" id="UP001597509"/>
    </source>
</evidence>
<dbReference type="InterPro" id="IPR027417">
    <property type="entry name" value="P-loop_NTPase"/>
</dbReference>
<dbReference type="Gene3D" id="3.40.50.300">
    <property type="entry name" value="P-loop containing nucleotide triphosphate hydrolases"/>
    <property type="match status" value="1"/>
</dbReference>
<dbReference type="InterPro" id="IPR003593">
    <property type="entry name" value="AAA+_ATPase"/>
</dbReference>
<evidence type="ECO:0000259" key="1">
    <source>
        <dbReference type="SMART" id="SM00382"/>
    </source>
</evidence>
<keyword evidence="3" id="KW-1185">Reference proteome</keyword>
<dbReference type="InterPro" id="IPR003959">
    <property type="entry name" value="ATPase_AAA_core"/>
</dbReference>
<dbReference type="NCBIfam" id="NF033859">
    <property type="entry name" value="SMEK_N"/>
    <property type="match status" value="1"/>
</dbReference>
<dbReference type="SMART" id="SM00382">
    <property type="entry name" value="AAA"/>
    <property type="match status" value="1"/>
</dbReference>
<proteinExistence type="predicted"/>
<evidence type="ECO:0000313" key="2">
    <source>
        <dbReference type="EMBL" id="MFD2904657.1"/>
    </source>
</evidence>
<organism evidence="2 3">
    <name type="scientific">Sphingobacterium anhuiense</name>
    <dbReference type="NCBI Taxonomy" id="493780"/>
    <lineage>
        <taxon>Bacteria</taxon>
        <taxon>Pseudomonadati</taxon>
        <taxon>Bacteroidota</taxon>
        <taxon>Sphingobacteriia</taxon>
        <taxon>Sphingobacteriales</taxon>
        <taxon>Sphingobacteriaceae</taxon>
        <taxon>Sphingobacterium</taxon>
    </lineage>
</organism>
<feature type="domain" description="AAA+ ATPase" evidence="1">
    <location>
        <begin position="234"/>
        <end position="365"/>
    </location>
</feature>
<dbReference type="RefSeq" id="WP_380920815.1">
    <property type="nucleotide sequence ID" value="NZ_JBHUPE010000004.1"/>
</dbReference>
<dbReference type="InterPro" id="IPR047740">
    <property type="entry name" value="SMEK_dom"/>
</dbReference>
<dbReference type="Pfam" id="PF00004">
    <property type="entry name" value="AAA"/>
    <property type="match status" value="1"/>
</dbReference>
<accession>A0ABW5YW72</accession>
<protein>
    <submittedName>
        <fullName evidence="2">SMEK domain-containing protein</fullName>
    </submittedName>
</protein>
<name>A0ABW5YW72_9SPHI</name>
<dbReference type="Pfam" id="PF21941">
    <property type="entry name" value="SMEK_N"/>
    <property type="match status" value="1"/>
</dbReference>
<dbReference type="Proteomes" id="UP001597509">
    <property type="component" value="Unassembled WGS sequence"/>
</dbReference>
<gene>
    <name evidence="2" type="ORF">ACFS6I_12015</name>
</gene>